<feature type="binding site" evidence="7">
    <location>
        <position position="141"/>
    </location>
    <ligand>
        <name>Zn(2+)</name>
        <dbReference type="ChEBI" id="CHEBI:29105"/>
    </ligand>
</feature>
<dbReference type="InterPro" id="IPR036388">
    <property type="entry name" value="WH-like_DNA-bd_sf"/>
</dbReference>
<dbReference type="Gene3D" id="1.10.10.10">
    <property type="entry name" value="Winged helix-like DNA-binding domain superfamily/Winged helix DNA-binding domain"/>
    <property type="match status" value="1"/>
</dbReference>
<evidence type="ECO:0000256" key="5">
    <source>
        <dbReference type="ARBA" id="ARBA00023125"/>
    </source>
</evidence>
<dbReference type="GO" id="GO:0045892">
    <property type="term" value="P:negative regulation of DNA-templated transcription"/>
    <property type="evidence" value="ECO:0007669"/>
    <property type="project" value="TreeGrafter"/>
</dbReference>
<evidence type="ECO:0000256" key="6">
    <source>
        <dbReference type="ARBA" id="ARBA00023163"/>
    </source>
</evidence>
<feature type="compositionally biased region" description="Basic and acidic residues" evidence="8">
    <location>
        <begin position="7"/>
        <end position="20"/>
    </location>
</feature>
<sequence length="188" mass="21416">MSSQKKSSQEKPSQEKRLRADQLGIGQLDREDPRVEQARVGQIPSIEKLSEYCQLRGIKLTPLRQDILKILANTSKPLTAYTVLDKLKLSRPKAQVMSVYRVLDFLHSHELIHRIENLNAYRLCCHLESVHFSQWLICQRCGNVSEHCLGTFDQGIAEIKRMTGFDVADSTIELKGTCQSCLQLGKYS</sequence>
<dbReference type="GO" id="GO:0000976">
    <property type="term" value="F:transcription cis-regulatory region binding"/>
    <property type="evidence" value="ECO:0007669"/>
    <property type="project" value="TreeGrafter"/>
</dbReference>
<comment type="similarity">
    <text evidence="1">Belongs to the Fur family.</text>
</comment>
<dbReference type="PANTHER" id="PTHR33202:SF6">
    <property type="entry name" value="ZINC UPTAKE REGULATION PROTEIN"/>
    <property type="match status" value="1"/>
</dbReference>
<feature type="binding site" evidence="7">
    <location>
        <position position="138"/>
    </location>
    <ligand>
        <name>Zn(2+)</name>
        <dbReference type="ChEBI" id="CHEBI:29105"/>
    </ligand>
</feature>
<feature type="binding site" evidence="7">
    <location>
        <position position="181"/>
    </location>
    <ligand>
        <name>Zn(2+)</name>
        <dbReference type="ChEBI" id="CHEBI:29105"/>
    </ligand>
</feature>
<dbReference type="PANTHER" id="PTHR33202">
    <property type="entry name" value="ZINC UPTAKE REGULATION PROTEIN"/>
    <property type="match status" value="1"/>
</dbReference>
<comment type="cofactor">
    <cofactor evidence="7">
        <name>Zn(2+)</name>
        <dbReference type="ChEBI" id="CHEBI:29105"/>
    </cofactor>
    <text evidence="7">Binds 1 zinc ion per subunit.</text>
</comment>
<keyword evidence="4" id="KW-0805">Transcription regulation</keyword>
<dbReference type="FunCoup" id="A0A6N7EV28">
    <property type="interactions" value="92"/>
</dbReference>
<dbReference type="AlphaFoldDB" id="A0A6N7EV28"/>
<feature type="region of interest" description="Disordered" evidence="8">
    <location>
        <begin position="1"/>
        <end position="36"/>
    </location>
</feature>
<organism evidence="9 10">
    <name type="scientific">Ostreibacterium oceani</name>
    <dbReference type="NCBI Taxonomy" id="2654998"/>
    <lineage>
        <taxon>Bacteria</taxon>
        <taxon>Pseudomonadati</taxon>
        <taxon>Pseudomonadota</taxon>
        <taxon>Gammaproteobacteria</taxon>
        <taxon>Cardiobacteriales</taxon>
        <taxon>Ostreibacteriaceae</taxon>
        <taxon>Ostreibacterium</taxon>
    </lineage>
</organism>
<reference evidence="9 10" key="1">
    <citation type="submission" date="2019-10" db="EMBL/GenBank/DDBJ databases">
        <title>Cardiobacteriales fam. a chemoheterotrophic member of the order Cardiobacteriales, and proposal of Cardiobacteriales fam. nov.</title>
        <authorList>
            <person name="Wang C."/>
        </authorList>
    </citation>
    <scope>NUCLEOTIDE SEQUENCE [LARGE SCALE GENOMIC DNA]</scope>
    <source>
        <strain evidence="9 10">ML27</strain>
    </source>
</reference>
<dbReference type="InterPro" id="IPR043135">
    <property type="entry name" value="Fur_C"/>
</dbReference>
<dbReference type="InterPro" id="IPR036390">
    <property type="entry name" value="WH_DNA-bd_sf"/>
</dbReference>
<dbReference type="GO" id="GO:0005829">
    <property type="term" value="C:cytosol"/>
    <property type="evidence" value="ECO:0007669"/>
    <property type="project" value="TreeGrafter"/>
</dbReference>
<proteinExistence type="inferred from homology"/>
<dbReference type="InterPro" id="IPR002481">
    <property type="entry name" value="FUR"/>
</dbReference>
<dbReference type="InParanoid" id="A0A6N7EV28"/>
<dbReference type="Proteomes" id="UP000471298">
    <property type="component" value="Unassembled WGS sequence"/>
</dbReference>
<evidence type="ECO:0000256" key="8">
    <source>
        <dbReference type="SAM" id="MobiDB-lite"/>
    </source>
</evidence>
<accession>A0A6N7EV28</accession>
<dbReference type="Gene3D" id="3.30.1490.190">
    <property type="match status" value="1"/>
</dbReference>
<keyword evidence="3 7" id="KW-0862">Zinc</keyword>
<feature type="binding site" evidence="7">
    <location>
        <position position="178"/>
    </location>
    <ligand>
        <name>Zn(2+)</name>
        <dbReference type="ChEBI" id="CHEBI:29105"/>
    </ligand>
</feature>
<keyword evidence="6" id="KW-0804">Transcription</keyword>
<keyword evidence="10" id="KW-1185">Reference proteome</keyword>
<evidence type="ECO:0000256" key="7">
    <source>
        <dbReference type="PIRSR" id="PIRSR602481-1"/>
    </source>
</evidence>
<dbReference type="Pfam" id="PF01475">
    <property type="entry name" value="FUR"/>
    <property type="match status" value="1"/>
</dbReference>
<dbReference type="RefSeq" id="WP_152810313.1">
    <property type="nucleotide sequence ID" value="NZ_WHNW01000006.1"/>
</dbReference>
<evidence type="ECO:0000256" key="4">
    <source>
        <dbReference type="ARBA" id="ARBA00023015"/>
    </source>
</evidence>
<evidence type="ECO:0000313" key="10">
    <source>
        <dbReference type="Proteomes" id="UP000471298"/>
    </source>
</evidence>
<gene>
    <name evidence="9" type="ORF">GCU85_06155</name>
</gene>
<comment type="caution">
    <text evidence="9">The sequence shown here is derived from an EMBL/GenBank/DDBJ whole genome shotgun (WGS) entry which is preliminary data.</text>
</comment>
<keyword evidence="7" id="KW-0479">Metal-binding</keyword>
<keyword evidence="2" id="KW-0678">Repressor</keyword>
<evidence type="ECO:0000256" key="2">
    <source>
        <dbReference type="ARBA" id="ARBA00022491"/>
    </source>
</evidence>
<dbReference type="GO" id="GO:0008270">
    <property type="term" value="F:zinc ion binding"/>
    <property type="evidence" value="ECO:0007669"/>
    <property type="project" value="TreeGrafter"/>
</dbReference>
<evidence type="ECO:0000256" key="1">
    <source>
        <dbReference type="ARBA" id="ARBA00007957"/>
    </source>
</evidence>
<dbReference type="SUPFAM" id="SSF46785">
    <property type="entry name" value="Winged helix' DNA-binding domain"/>
    <property type="match status" value="1"/>
</dbReference>
<dbReference type="GO" id="GO:0003700">
    <property type="term" value="F:DNA-binding transcription factor activity"/>
    <property type="evidence" value="ECO:0007669"/>
    <property type="project" value="InterPro"/>
</dbReference>
<evidence type="ECO:0000256" key="3">
    <source>
        <dbReference type="ARBA" id="ARBA00022833"/>
    </source>
</evidence>
<dbReference type="GO" id="GO:1900376">
    <property type="term" value="P:regulation of secondary metabolite biosynthetic process"/>
    <property type="evidence" value="ECO:0007669"/>
    <property type="project" value="TreeGrafter"/>
</dbReference>
<protein>
    <submittedName>
        <fullName evidence="9">Transcriptional repressor</fullName>
    </submittedName>
</protein>
<evidence type="ECO:0000313" key="9">
    <source>
        <dbReference type="EMBL" id="MPV86312.1"/>
    </source>
</evidence>
<keyword evidence="5" id="KW-0238">DNA-binding</keyword>
<name>A0A6N7EV28_9GAMM</name>
<dbReference type="EMBL" id="WHNW01000006">
    <property type="protein sequence ID" value="MPV86312.1"/>
    <property type="molecule type" value="Genomic_DNA"/>
</dbReference>